<evidence type="ECO:0000256" key="4">
    <source>
        <dbReference type="ARBA" id="ARBA00022695"/>
    </source>
</evidence>
<proteinExistence type="inferred from homology"/>
<evidence type="ECO:0000256" key="1">
    <source>
        <dbReference type="ARBA" id="ARBA00022649"/>
    </source>
</evidence>
<dbReference type="Proteomes" id="UP001430360">
    <property type="component" value="Unassembled WGS sequence"/>
</dbReference>
<gene>
    <name evidence="8" type="ORF">LTT95_15045</name>
</gene>
<keyword evidence="5 6" id="KW-0238">DNA-binding</keyword>
<evidence type="ECO:0000256" key="2">
    <source>
        <dbReference type="ARBA" id="ARBA00022676"/>
    </source>
</evidence>
<organism evidence="8 9">
    <name type="scientific">Luteimonas fraxinea</name>
    <dbReference type="NCBI Taxonomy" id="2901869"/>
    <lineage>
        <taxon>Bacteria</taxon>
        <taxon>Pseudomonadati</taxon>
        <taxon>Pseudomonadota</taxon>
        <taxon>Gammaproteobacteria</taxon>
        <taxon>Lysobacterales</taxon>
        <taxon>Lysobacteraceae</taxon>
        <taxon>Luteimonas</taxon>
    </lineage>
</organism>
<keyword evidence="2 6" id="KW-0328">Glycosyltransferase</keyword>
<evidence type="ECO:0000256" key="3">
    <source>
        <dbReference type="ARBA" id="ARBA00022679"/>
    </source>
</evidence>
<dbReference type="InterPro" id="IPR029494">
    <property type="entry name" value="DarT"/>
</dbReference>
<comment type="similarity">
    <text evidence="6">Belongs to the DarT ADP-ribosyltransferase family.</text>
</comment>
<keyword evidence="1 6" id="KW-1277">Toxin-antitoxin system</keyword>
<feature type="binding site" evidence="6">
    <location>
        <position position="57"/>
    </location>
    <ligand>
        <name>NAD(+)</name>
        <dbReference type="ChEBI" id="CHEBI:57540"/>
    </ligand>
</feature>
<feature type="binding site" evidence="6">
    <location>
        <begin position="17"/>
        <end position="19"/>
    </location>
    <ligand>
        <name>NAD(+)</name>
        <dbReference type="ChEBI" id="CHEBI:57540"/>
    </ligand>
</feature>
<evidence type="ECO:0000313" key="9">
    <source>
        <dbReference type="Proteomes" id="UP001430360"/>
    </source>
</evidence>
<comment type="caution">
    <text evidence="6">Lacks conserved residue(s) required for the propagation of feature annotation.</text>
</comment>
<evidence type="ECO:0000256" key="5">
    <source>
        <dbReference type="ARBA" id="ARBA00023125"/>
    </source>
</evidence>
<reference evidence="8" key="1">
    <citation type="submission" date="2021-12" db="EMBL/GenBank/DDBJ databases">
        <authorList>
            <person name="Ulrich A."/>
        </authorList>
    </citation>
    <scope>NUCLEOTIDE SEQUENCE</scope>
    <source>
        <strain evidence="8">A1P009</strain>
    </source>
</reference>
<evidence type="ECO:0000259" key="7">
    <source>
        <dbReference type="PROSITE" id="PS52018"/>
    </source>
</evidence>
<dbReference type="Pfam" id="PF14487">
    <property type="entry name" value="DarT"/>
    <property type="match status" value="1"/>
</dbReference>
<reference evidence="8" key="2">
    <citation type="journal article" date="2022" name="Syst. Appl. Microbiol.">
        <title>Physiological and genomic characterisation of Luteimonas fraxinea sp. nov., a bacterial species associated with trees tolerant to ash dieback.</title>
        <authorList>
            <person name="Ulrich K."/>
            <person name="Becker R."/>
            <person name="Behrendt U."/>
            <person name="Kube M."/>
            <person name="Schneck V."/>
            <person name="Ulrich A."/>
        </authorList>
    </citation>
    <scope>NUCLEOTIDE SEQUENCE</scope>
    <source>
        <strain evidence="8">A1P009</strain>
    </source>
</reference>
<feature type="domain" description="DarT" evidence="7">
    <location>
        <begin position="13"/>
        <end position="172"/>
    </location>
</feature>
<evidence type="ECO:0000256" key="6">
    <source>
        <dbReference type="PROSITE-ProRule" id="PRU01362"/>
    </source>
</evidence>
<keyword evidence="3 6" id="KW-0808">Transferase</keyword>
<keyword evidence="9" id="KW-1185">Reference proteome</keyword>
<name>A0ABS8UH21_9GAMM</name>
<accession>A0ABS8UH21</accession>
<dbReference type="EMBL" id="JAJQKU010000005">
    <property type="protein sequence ID" value="MCD9098257.1"/>
    <property type="molecule type" value="Genomic_DNA"/>
</dbReference>
<comment type="caution">
    <text evidence="8">The sequence shown here is derived from an EMBL/GenBank/DDBJ whole genome shotgun (WGS) entry which is preliminary data.</text>
</comment>
<sequence>MTPDEFFRKFSVKCFYHFTDLRNVSSIKERGGLLSMHEMKRRGIAVPAPGGSVASQRTDAINGMDKYVHLCFFNQNPMEYRAKEDGRIEESKFLEVSREVICVEGVLFTSTMSNVRGAVAVDLVRASQALDFDAIYGKVDWSDLAQRGRVVAARKYEILVPGFVDIKYLRNI</sequence>
<dbReference type="RefSeq" id="WP_232137522.1">
    <property type="nucleotide sequence ID" value="NZ_JAJQKU010000005.1"/>
</dbReference>
<keyword evidence="4 6" id="KW-0548">Nucleotidyltransferase</keyword>
<feature type="binding site" evidence="6">
    <location>
        <position position="34"/>
    </location>
    <ligand>
        <name>NAD(+)</name>
        <dbReference type="ChEBI" id="CHEBI:57540"/>
    </ligand>
</feature>
<evidence type="ECO:0000313" key="8">
    <source>
        <dbReference type="EMBL" id="MCD9098257.1"/>
    </source>
</evidence>
<feature type="active site" description="Proton acceptor" evidence="6">
    <location>
        <position position="57"/>
    </location>
</feature>
<comment type="catalytic activity">
    <reaction evidence="6">
        <text>a thymidine in DNA + NAD(+) = an N-(ADP-alpha-D-ribosyl)-thymidine in DNA + nicotinamide + H(+)</text>
        <dbReference type="Rhea" id="RHEA:71651"/>
        <dbReference type="Rhea" id="RHEA-COMP:13556"/>
        <dbReference type="Rhea" id="RHEA-COMP:18051"/>
        <dbReference type="ChEBI" id="CHEBI:15378"/>
        <dbReference type="ChEBI" id="CHEBI:17154"/>
        <dbReference type="ChEBI" id="CHEBI:57540"/>
        <dbReference type="ChEBI" id="CHEBI:137386"/>
        <dbReference type="ChEBI" id="CHEBI:191199"/>
    </reaction>
</comment>
<feature type="active site" evidence="6">
    <location>
        <position position="157"/>
    </location>
</feature>
<protein>
    <submittedName>
        <fullName evidence="8">DUF4433 domain-containing protein</fullName>
    </submittedName>
</protein>
<dbReference type="PROSITE" id="PS52018">
    <property type="entry name" value="DART"/>
    <property type="match status" value="1"/>
</dbReference>